<keyword evidence="12" id="KW-1185">Reference proteome</keyword>
<accession>A0A9W8AJK1</accession>
<keyword evidence="3" id="KW-0285">Flavoprotein</keyword>
<dbReference type="InterPro" id="IPR028202">
    <property type="entry name" value="Reductase_C"/>
</dbReference>
<dbReference type="Gene3D" id="2.102.10.10">
    <property type="entry name" value="Rieske [2Fe-2S] iron-sulphur domain"/>
    <property type="match status" value="1"/>
</dbReference>
<evidence type="ECO:0000313" key="11">
    <source>
        <dbReference type="EMBL" id="KAJ1954012.1"/>
    </source>
</evidence>
<dbReference type="Proteomes" id="UP001150925">
    <property type="component" value="Unassembled WGS sequence"/>
</dbReference>
<dbReference type="InterPro" id="IPR036188">
    <property type="entry name" value="FAD/NAD-bd_sf"/>
</dbReference>
<dbReference type="Pfam" id="PF14759">
    <property type="entry name" value="Reductase_C"/>
    <property type="match status" value="1"/>
</dbReference>
<comment type="similarity">
    <text evidence="2">Belongs to the FAD-dependent oxidoreductase family.</text>
</comment>
<evidence type="ECO:0000256" key="8">
    <source>
        <dbReference type="ARBA" id="ARBA00023004"/>
    </source>
</evidence>
<keyword evidence="4" id="KW-0001">2Fe-2S</keyword>
<dbReference type="GO" id="GO:0016651">
    <property type="term" value="F:oxidoreductase activity, acting on NAD(P)H"/>
    <property type="evidence" value="ECO:0007669"/>
    <property type="project" value="TreeGrafter"/>
</dbReference>
<dbReference type="PANTHER" id="PTHR43557">
    <property type="entry name" value="APOPTOSIS-INDUCING FACTOR 1"/>
    <property type="match status" value="1"/>
</dbReference>
<dbReference type="Gene3D" id="3.30.390.30">
    <property type="match status" value="1"/>
</dbReference>
<gene>
    <name evidence="11" type="primary">aif1</name>
    <name evidence="11" type="ORF">IWQ62_005861</name>
</gene>
<dbReference type="GO" id="GO:0051537">
    <property type="term" value="F:2 iron, 2 sulfur cluster binding"/>
    <property type="evidence" value="ECO:0007669"/>
    <property type="project" value="UniProtKB-KW"/>
</dbReference>
<evidence type="ECO:0000256" key="4">
    <source>
        <dbReference type="ARBA" id="ARBA00022714"/>
    </source>
</evidence>
<evidence type="ECO:0000259" key="10">
    <source>
        <dbReference type="PROSITE" id="PS51296"/>
    </source>
</evidence>
<organism evidence="11 12">
    <name type="scientific">Dispira parvispora</name>
    <dbReference type="NCBI Taxonomy" id="1520584"/>
    <lineage>
        <taxon>Eukaryota</taxon>
        <taxon>Fungi</taxon>
        <taxon>Fungi incertae sedis</taxon>
        <taxon>Zoopagomycota</taxon>
        <taxon>Kickxellomycotina</taxon>
        <taxon>Dimargaritomycetes</taxon>
        <taxon>Dimargaritales</taxon>
        <taxon>Dimargaritaceae</taxon>
        <taxon>Dispira</taxon>
    </lineage>
</organism>
<proteinExistence type="inferred from homology"/>
<dbReference type="GO" id="GO:0046872">
    <property type="term" value="F:metal ion binding"/>
    <property type="evidence" value="ECO:0007669"/>
    <property type="project" value="UniProtKB-KW"/>
</dbReference>
<dbReference type="PRINTS" id="PR00368">
    <property type="entry name" value="FADPNR"/>
</dbReference>
<comment type="caution">
    <text evidence="11">The sequence shown here is derived from an EMBL/GenBank/DDBJ whole genome shotgun (WGS) entry which is preliminary data.</text>
</comment>
<evidence type="ECO:0000256" key="1">
    <source>
        <dbReference type="ARBA" id="ARBA00001974"/>
    </source>
</evidence>
<dbReference type="SUPFAM" id="SSF55424">
    <property type="entry name" value="FAD/NAD-linked reductases, dimerisation (C-terminal) domain"/>
    <property type="match status" value="1"/>
</dbReference>
<reference evidence="11" key="1">
    <citation type="submission" date="2022-07" db="EMBL/GenBank/DDBJ databases">
        <title>Phylogenomic reconstructions and comparative analyses of Kickxellomycotina fungi.</title>
        <authorList>
            <person name="Reynolds N.K."/>
            <person name="Stajich J.E."/>
            <person name="Barry K."/>
            <person name="Grigoriev I.V."/>
            <person name="Crous P."/>
            <person name="Smith M.E."/>
        </authorList>
    </citation>
    <scope>NUCLEOTIDE SEQUENCE</scope>
    <source>
        <strain evidence="11">RSA 1196</strain>
    </source>
</reference>
<sequence>MSTFKKAVCHVGDLQDGEKREIAINDGSILLLRLAGQYHALSSHCTHYGAPLVKGVLSTQGKLTCPWHGACFDVGTGDIEDAPALDALQSFPVTVENDQVYVEVSEEALRAGRRCGYQKSHTKKVSDAGQRDHTVVIVGGGAGGWTTVEALRQKGFSGTIKVVSQEPYLPIDRPKLTKVFSPQPNNIALRTSAQVTDLAVDIQLNTTATELDVEQQLVRLGTGSELRYDTLVLATGGIPRMLPVKGSDLGNVFTIRTAQDTSRIATALQSYGQGDQLDAVKLVIIGTSFIGLEYASVARQQGVQVTVVGKDSVPFAAVFGEKIGKTLQSLHESQGVNFMMETEPTQFVPRSQSSDVVGAVELADGRSLPADVVLVAVGVRPNTDWLKNSAIPLTPQGAVTVNRYLQVDTTETTPQHLDNVYAVGDIALFPSVAEGPSPKIRVEHWTVAQNLGRCAAANIVQHRQPKSYRHVPYFWTAQYGKSFRYCGHAAHYDDIVMVGDLAQGKWAAFYLHGDQVLAVASFNYDPIVSKCAQLMYLNQMPSASAVRDGNIVESLIS</sequence>
<dbReference type="InterPro" id="IPR017941">
    <property type="entry name" value="Rieske_2Fe-2S"/>
</dbReference>
<keyword evidence="5" id="KW-0479">Metal-binding</keyword>
<evidence type="ECO:0000256" key="6">
    <source>
        <dbReference type="ARBA" id="ARBA00022827"/>
    </source>
</evidence>
<dbReference type="InterPro" id="IPR016156">
    <property type="entry name" value="FAD/NAD-linked_Rdtase_dimer_sf"/>
</dbReference>
<evidence type="ECO:0000256" key="3">
    <source>
        <dbReference type="ARBA" id="ARBA00022630"/>
    </source>
</evidence>
<dbReference type="PRINTS" id="PR00411">
    <property type="entry name" value="PNDRDTASEI"/>
</dbReference>
<dbReference type="EMBL" id="JANBPY010002699">
    <property type="protein sequence ID" value="KAJ1954012.1"/>
    <property type="molecule type" value="Genomic_DNA"/>
</dbReference>
<feature type="domain" description="Rieske" evidence="10">
    <location>
        <begin position="6"/>
        <end position="102"/>
    </location>
</feature>
<dbReference type="PANTHER" id="PTHR43557:SF2">
    <property type="entry name" value="RIESKE DOMAIN-CONTAINING PROTEIN-RELATED"/>
    <property type="match status" value="1"/>
</dbReference>
<dbReference type="SUPFAM" id="SSF50022">
    <property type="entry name" value="ISP domain"/>
    <property type="match status" value="1"/>
</dbReference>
<dbReference type="SUPFAM" id="SSF51905">
    <property type="entry name" value="FAD/NAD(P)-binding domain"/>
    <property type="match status" value="1"/>
</dbReference>
<dbReference type="Pfam" id="PF07992">
    <property type="entry name" value="Pyr_redox_2"/>
    <property type="match status" value="1"/>
</dbReference>
<dbReference type="InterPro" id="IPR023753">
    <property type="entry name" value="FAD/NAD-binding_dom"/>
</dbReference>
<keyword evidence="8" id="KW-0408">Iron</keyword>
<dbReference type="PROSITE" id="PS51296">
    <property type="entry name" value="RIESKE"/>
    <property type="match status" value="1"/>
</dbReference>
<dbReference type="FunFam" id="2.102.10.10:FF:000003">
    <property type="entry name" value="apoptosis-inducing factor 3 isoform X2"/>
    <property type="match status" value="1"/>
</dbReference>
<dbReference type="OrthoDB" id="6029at2759"/>
<dbReference type="InterPro" id="IPR036922">
    <property type="entry name" value="Rieske_2Fe-2S_sf"/>
</dbReference>
<evidence type="ECO:0000256" key="5">
    <source>
        <dbReference type="ARBA" id="ARBA00022723"/>
    </source>
</evidence>
<dbReference type="Gene3D" id="3.50.50.60">
    <property type="entry name" value="FAD/NAD(P)-binding domain"/>
    <property type="match status" value="2"/>
</dbReference>
<evidence type="ECO:0000256" key="9">
    <source>
        <dbReference type="ARBA" id="ARBA00023014"/>
    </source>
</evidence>
<comment type="cofactor">
    <cofactor evidence="1">
        <name>FAD</name>
        <dbReference type="ChEBI" id="CHEBI:57692"/>
    </cofactor>
</comment>
<dbReference type="GO" id="GO:0005737">
    <property type="term" value="C:cytoplasm"/>
    <property type="evidence" value="ECO:0007669"/>
    <property type="project" value="TreeGrafter"/>
</dbReference>
<evidence type="ECO:0000313" key="12">
    <source>
        <dbReference type="Proteomes" id="UP001150925"/>
    </source>
</evidence>
<keyword evidence="6" id="KW-0274">FAD</keyword>
<dbReference type="AlphaFoldDB" id="A0A9W8AJK1"/>
<dbReference type="CDD" id="cd03478">
    <property type="entry name" value="Rieske_AIFL_N"/>
    <property type="match status" value="1"/>
</dbReference>
<keyword evidence="7" id="KW-0560">Oxidoreductase</keyword>
<keyword evidence="9" id="KW-0411">Iron-sulfur</keyword>
<evidence type="ECO:0000256" key="2">
    <source>
        <dbReference type="ARBA" id="ARBA00006442"/>
    </source>
</evidence>
<dbReference type="InterPro" id="IPR050446">
    <property type="entry name" value="FAD-oxidoreductase/Apoptosis"/>
</dbReference>
<protein>
    <submittedName>
        <fullName evidence="11">Apoptosis-inducing factor 1</fullName>
    </submittedName>
</protein>
<dbReference type="Pfam" id="PF00355">
    <property type="entry name" value="Rieske"/>
    <property type="match status" value="1"/>
</dbReference>
<evidence type="ECO:0000256" key="7">
    <source>
        <dbReference type="ARBA" id="ARBA00023002"/>
    </source>
</evidence>
<name>A0A9W8AJK1_9FUNG</name>